<feature type="region of interest" description="Disordered" evidence="1">
    <location>
        <begin position="40"/>
        <end position="94"/>
    </location>
</feature>
<keyword evidence="3" id="KW-1185">Reference proteome</keyword>
<evidence type="ECO:0000313" key="2">
    <source>
        <dbReference type="EMBL" id="AOS62798.1"/>
    </source>
</evidence>
<reference evidence="3" key="1">
    <citation type="submission" date="2016-03" db="EMBL/GenBank/DDBJ databases">
        <title>Complete genome sequence of the type strain Actinoalloteichus hymeniacidonis DSM 45092.</title>
        <authorList>
            <person name="Schaffert L."/>
            <person name="Albersmeier A."/>
            <person name="Winkler A."/>
            <person name="Kalinowski J."/>
            <person name="Zotchev S."/>
            <person name="Ruckert C."/>
        </authorList>
    </citation>
    <scope>NUCLEOTIDE SEQUENCE [LARGE SCALE GENOMIC DNA]</scope>
    <source>
        <strain evidence="3">HPA177(T) (DSM 45092(T))</strain>
    </source>
</reference>
<evidence type="ECO:0000256" key="1">
    <source>
        <dbReference type="SAM" id="MobiDB-lite"/>
    </source>
</evidence>
<name>A0AAC9HP81_9PSEU</name>
<dbReference type="RefSeq" id="WP_157421016.1">
    <property type="nucleotide sequence ID" value="NZ_CP014859.1"/>
</dbReference>
<evidence type="ECO:0000313" key="3">
    <source>
        <dbReference type="Proteomes" id="UP000095210"/>
    </source>
</evidence>
<dbReference type="AlphaFoldDB" id="A0AAC9HP81"/>
<gene>
    <name evidence="2" type="ORF">TL08_09915</name>
</gene>
<protein>
    <submittedName>
        <fullName evidence="2">Uncharacterized protein</fullName>
    </submittedName>
</protein>
<feature type="compositionally biased region" description="Basic and acidic residues" evidence="1">
    <location>
        <begin position="41"/>
        <end position="75"/>
    </location>
</feature>
<sequence>MNDGFLRNLVRALARNTPAFTPPRPVYADRRPGLRAALARDVAEQAERHAPDDRLDRRSDGDTHAESAGGRRRDSAASINRSPDGRRRPLTASG</sequence>
<accession>A0AAC9HP81</accession>
<proteinExistence type="predicted"/>
<dbReference type="KEGG" id="ahm:TL08_09915"/>
<dbReference type="Proteomes" id="UP000095210">
    <property type="component" value="Chromosome"/>
</dbReference>
<dbReference type="EMBL" id="CP014859">
    <property type="protein sequence ID" value="AOS62798.1"/>
    <property type="molecule type" value="Genomic_DNA"/>
</dbReference>
<organism evidence="2 3">
    <name type="scientific">Actinoalloteichus hymeniacidonis</name>
    <dbReference type="NCBI Taxonomy" id="340345"/>
    <lineage>
        <taxon>Bacteria</taxon>
        <taxon>Bacillati</taxon>
        <taxon>Actinomycetota</taxon>
        <taxon>Actinomycetes</taxon>
        <taxon>Pseudonocardiales</taxon>
        <taxon>Pseudonocardiaceae</taxon>
        <taxon>Actinoalloteichus</taxon>
    </lineage>
</organism>